<name>A0AAD5L5T6_PYTIN</name>
<sequence>MAKRATGWQRWLNTLATLGNALVLIAFFVLDVRDLYFKTVLLGPFDSFSFVAIGDVSIRAEPLVPRVVNVTAVRSASS</sequence>
<keyword evidence="1" id="KW-1133">Transmembrane helix</keyword>
<comment type="caution">
    <text evidence="2">The sequence shown here is derived from an EMBL/GenBank/DDBJ whole genome shotgun (WGS) entry which is preliminary data.</text>
</comment>
<dbReference type="Proteomes" id="UP001209570">
    <property type="component" value="Unassembled WGS sequence"/>
</dbReference>
<reference evidence="2" key="1">
    <citation type="submission" date="2021-12" db="EMBL/GenBank/DDBJ databases">
        <title>Prjna785345.</title>
        <authorList>
            <person name="Rujirawat T."/>
            <person name="Krajaejun T."/>
        </authorList>
    </citation>
    <scope>NUCLEOTIDE SEQUENCE</scope>
    <source>
        <strain evidence="2">Pi057C3</strain>
    </source>
</reference>
<proteinExistence type="predicted"/>
<feature type="transmembrane region" description="Helical" evidence="1">
    <location>
        <begin position="12"/>
        <end position="30"/>
    </location>
</feature>
<keyword evidence="1" id="KW-0472">Membrane</keyword>
<organism evidence="2 3">
    <name type="scientific">Pythium insidiosum</name>
    <name type="common">Pythiosis disease agent</name>
    <dbReference type="NCBI Taxonomy" id="114742"/>
    <lineage>
        <taxon>Eukaryota</taxon>
        <taxon>Sar</taxon>
        <taxon>Stramenopiles</taxon>
        <taxon>Oomycota</taxon>
        <taxon>Peronosporomycetes</taxon>
        <taxon>Pythiales</taxon>
        <taxon>Pythiaceae</taxon>
        <taxon>Pythium</taxon>
    </lineage>
</organism>
<dbReference type="EMBL" id="JAKCXM010003872">
    <property type="protein sequence ID" value="KAJ0389422.1"/>
    <property type="molecule type" value="Genomic_DNA"/>
</dbReference>
<dbReference type="AlphaFoldDB" id="A0AAD5L5T6"/>
<evidence type="ECO:0000313" key="2">
    <source>
        <dbReference type="EMBL" id="KAJ0389422.1"/>
    </source>
</evidence>
<evidence type="ECO:0000256" key="1">
    <source>
        <dbReference type="SAM" id="Phobius"/>
    </source>
</evidence>
<protein>
    <submittedName>
        <fullName evidence="2">Uncharacterized protein</fullName>
    </submittedName>
</protein>
<evidence type="ECO:0000313" key="3">
    <source>
        <dbReference type="Proteomes" id="UP001209570"/>
    </source>
</evidence>
<keyword evidence="1" id="KW-0812">Transmembrane</keyword>
<keyword evidence="3" id="KW-1185">Reference proteome</keyword>
<accession>A0AAD5L5T6</accession>
<gene>
    <name evidence="2" type="ORF">P43SY_010953</name>
</gene>